<dbReference type="InterPro" id="IPR036265">
    <property type="entry name" value="HIT-like_sf"/>
</dbReference>
<keyword evidence="2" id="KW-1185">Reference proteome</keyword>
<reference evidence="2" key="1">
    <citation type="journal article" date="2019" name="Int. J. Syst. Evol. Microbiol.">
        <title>The Global Catalogue of Microorganisms (GCM) 10K type strain sequencing project: providing services to taxonomists for standard genome sequencing and annotation.</title>
        <authorList>
            <consortium name="The Broad Institute Genomics Platform"/>
            <consortium name="The Broad Institute Genome Sequencing Center for Infectious Disease"/>
            <person name="Wu L."/>
            <person name="Ma J."/>
        </authorList>
    </citation>
    <scope>NUCLEOTIDE SEQUENCE [LARGE SCALE GENOMIC DNA]</scope>
    <source>
        <strain evidence="2">NBRC 108730</strain>
    </source>
</reference>
<gene>
    <name evidence="1" type="ORF">GCM10025868_34720</name>
</gene>
<name>A0ABQ6JKD3_9ACTN</name>
<dbReference type="EMBL" id="BSUZ01000001">
    <property type="protein sequence ID" value="GMA88222.1"/>
    <property type="molecule type" value="Genomic_DNA"/>
</dbReference>
<organism evidence="1 2">
    <name type="scientific">Angustibacter aerolatus</name>
    <dbReference type="NCBI Taxonomy" id="1162965"/>
    <lineage>
        <taxon>Bacteria</taxon>
        <taxon>Bacillati</taxon>
        <taxon>Actinomycetota</taxon>
        <taxon>Actinomycetes</taxon>
        <taxon>Kineosporiales</taxon>
        <taxon>Kineosporiaceae</taxon>
    </lineage>
</organism>
<sequence length="83" mass="9389">MLRRLDRFHVTDDGSVRLPYIAGWHQAPVHAGRDLVRLRRRSPRCCGRRASLKYLAGSESGMGAFINDTTPERIADRLREVAG</sequence>
<evidence type="ECO:0000313" key="1">
    <source>
        <dbReference type="EMBL" id="GMA88222.1"/>
    </source>
</evidence>
<dbReference type="Proteomes" id="UP001157017">
    <property type="component" value="Unassembled WGS sequence"/>
</dbReference>
<proteinExistence type="predicted"/>
<evidence type="ECO:0000313" key="2">
    <source>
        <dbReference type="Proteomes" id="UP001157017"/>
    </source>
</evidence>
<comment type="caution">
    <text evidence="1">The sequence shown here is derived from an EMBL/GenBank/DDBJ whole genome shotgun (WGS) entry which is preliminary data.</text>
</comment>
<dbReference type="Gene3D" id="3.30.428.10">
    <property type="entry name" value="HIT-like"/>
    <property type="match status" value="1"/>
</dbReference>
<protein>
    <submittedName>
        <fullName evidence="1">Uncharacterized protein</fullName>
    </submittedName>
</protein>
<accession>A0ABQ6JKD3</accession>
<dbReference type="SUPFAM" id="SSF54197">
    <property type="entry name" value="HIT-like"/>
    <property type="match status" value="1"/>
</dbReference>